<dbReference type="PANTHER" id="PTHR34315:SF1">
    <property type="entry name" value="INTRADIOL RING-CLEAVAGE DIOXYGENASES DOMAIN-CONTAINING PROTEIN-RELATED"/>
    <property type="match status" value="1"/>
</dbReference>
<dbReference type="GO" id="GO:0016702">
    <property type="term" value="F:oxidoreductase activity, acting on single donors with incorporation of molecular oxygen, incorporation of two atoms of oxygen"/>
    <property type="evidence" value="ECO:0007669"/>
    <property type="project" value="InterPro"/>
</dbReference>
<dbReference type="SUPFAM" id="SSF49482">
    <property type="entry name" value="Aromatic compound dioxygenase"/>
    <property type="match status" value="1"/>
</dbReference>
<accession>A0A9W9D1C9</accession>
<dbReference type="Proteomes" id="UP001140453">
    <property type="component" value="Unassembled WGS sequence"/>
</dbReference>
<name>A0A9W9D1C9_9PEZI</name>
<evidence type="ECO:0000313" key="1">
    <source>
        <dbReference type="EMBL" id="KAJ4395826.1"/>
    </source>
</evidence>
<keyword evidence="2" id="KW-1185">Reference proteome</keyword>
<sequence>MRFSSIVSTAMATGLVSAHGKLTLEREIAVRSAMLGQHTSRDISHCAAKLKTRGLEDRAIERRARKRDELIKKRGIKARDLATILATDHNETSLGYTLETAESTIFATDASCVLTAEGESGPYYVAGEYIRSDLVDDQEGVPVHYDFQILDIDTCEPIVGAYFEIFNANSTGVYSGTTNDGNGNTEDTSVLTKTFLRGAQATDEDGVASFDTLFAGHYTGRATHIHTILHRNATARENGTIYDLTASHIGQTFWDQSVRDAVELLSPYNTNTNAVTLNADDKVVIAETEVNGTSDPFFNYVQLGATIEDGFLAWIVLAVNTSLSTTVNPAAVYYASGGVELS</sequence>
<evidence type="ECO:0008006" key="3">
    <source>
        <dbReference type="Google" id="ProtNLM"/>
    </source>
</evidence>
<dbReference type="PANTHER" id="PTHR34315">
    <property type="match status" value="1"/>
</dbReference>
<dbReference type="CDD" id="cd03457">
    <property type="entry name" value="intradiol_dioxygenase_like"/>
    <property type="match status" value="1"/>
</dbReference>
<reference evidence="1" key="1">
    <citation type="submission" date="2022-10" db="EMBL/GenBank/DDBJ databases">
        <title>Tapping the CABI collections for fungal endophytes: first genome assemblies for Collariella, Neodidymelliopsis, Ascochyta clinopodiicola, Didymella pomorum, Didymosphaeria variabile, Neocosmospora piperis and Neocucurbitaria cava.</title>
        <authorList>
            <person name="Hill R."/>
        </authorList>
    </citation>
    <scope>NUCLEOTIDE SEQUENCE</scope>
    <source>
        <strain evidence="1">IMI 355082</strain>
    </source>
</reference>
<proteinExistence type="predicted"/>
<dbReference type="AlphaFoldDB" id="A0A9W9D1C9"/>
<dbReference type="EMBL" id="JAPEVB010000001">
    <property type="protein sequence ID" value="KAJ4395826.1"/>
    <property type="molecule type" value="Genomic_DNA"/>
</dbReference>
<protein>
    <recommendedName>
        <fullName evidence="3">Intradiol ring-cleavage dioxygenases domain-containing protein</fullName>
    </recommendedName>
</protein>
<dbReference type="Gene3D" id="2.60.130.10">
    <property type="entry name" value="Aromatic compound dioxygenase"/>
    <property type="match status" value="1"/>
</dbReference>
<dbReference type="GO" id="GO:0005506">
    <property type="term" value="F:iron ion binding"/>
    <property type="evidence" value="ECO:0007669"/>
    <property type="project" value="InterPro"/>
</dbReference>
<dbReference type="InterPro" id="IPR015889">
    <property type="entry name" value="Intradiol_dOase_core"/>
</dbReference>
<comment type="caution">
    <text evidence="1">The sequence shown here is derived from an EMBL/GenBank/DDBJ whole genome shotgun (WGS) entry which is preliminary data.</text>
</comment>
<dbReference type="OrthoDB" id="121380at2759"/>
<organism evidence="1 2">
    <name type="scientific">Gnomoniopsis smithogilvyi</name>
    <dbReference type="NCBI Taxonomy" id="1191159"/>
    <lineage>
        <taxon>Eukaryota</taxon>
        <taxon>Fungi</taxon>
        <taxon>Dikarya</taxon>
        <taxon>Ascomycota</taxon>
        <taxon>Pezizomycotina</taxon>
        <taxon>Sordariomycetes</taxon>
        <taxon>Sordariomycetidae</taxon>
        <taxon>Diaporthales</taxon>
        <taxon>Gnomoniaceae</taxon>
        <taxon>Gnomoniopsis</taxon>
    </lineage>
</organism>
<gene>
    <name evidence="1" type="ORF">N0V93_000040</name>
</gene>
<evidence type="ECO:0000313" key="2">
    <source>
        <dbReference type="Proteomes" id="UP001140453"/>
    </source>
</evidence>